<comment type="caution">
    <text evidence="1">The sequence shown here is derived from an EMBL/GenBank/DDBJ whole genome shotgun (WGS) entry which is preliminary data.</text>
</comment>
<reference evidence="1 2" key="1">
    <citation type="submission" date="2015-12" db="EMBL/GenBank/DDBJ databases">
        <title>Genome comparisons provide insights into the role of secondary metabolites in the pathogenic phase of the Photorhabdus life cycle.</title>
        <authorList>
            <person name="Tobias N.J."/>
            <person name="Mishra B."/>
            <person name="Gupta D.K."/>
            <person name="Thines M."/>
            <person name="Stinear T.P."/>
            <person name="Bode H.B."/>
        </authorList>
    </citation>
    <scope>NUCLEOTIDE SEQUENCE [LARGE SCALE GENOMIC DNA]</scope>
    <source>
        <strain evidence="1 2">PB68.1</strain>
    </source>
</reference>
<protein>
    <submittedName>
        <fullName evidence="1">Uncharacterized protein</fullName>
    </submittedName>
</protein>
<evidence type="ECO:0000313" key="1">
    <source>
        <dbReference type="EMBL" id="OCQ53331.1"/>
    </source>
</evidence>
<dbReference type="EMBL" id="LOMY01000043">
    <property type="protein sequence ID" value="OCQ53331.1"/>
    <property type="molecule type" value="Genomic_DNA"/>
</dbReference>
<gene>
    <name evidence="1" type="ORF">Ppb6_01440</name>
</gene>
<evidence type="ECO:0000313" key="2">
    <source>
        <dbReference type="Proteomes" id="UP000093476"/>
    </source>
</evidence>
<proteinExistence type="predicted"/>
<organism evidence="1 2">
    <name type="scientific">Photorhabdus australis subsp. thailandensis</name>
    <dbReference type="NCBI Taxonomy" id="2805096"/>
    <lineage>
        <taxon>Bacteria</taxon>
        <taxon>Pseudomonadati</taxon>
        <taxon>Pseudomonadota</taxon>
        <taxon>Gammaproteobacteria</taxon>
        <taxon>Enterobacterales</taxon>
        <taxon>Morganellaceae</taxon>
        <taxon>Photorhabdus</taxon>
    </lineage>
</organism>
<sequence length="58" mass="6642">MGIVWRRAAPTLKLPDPEYHEKMAKIIEALSTCSEKHPVFYEDEVDIELNQKSELAGI</sequence>
<accession>A0A1C0U600</accession>
<dbReference type="PATRIC" id="fig|286156.4.peg.1628"/>
<name>A0A1C0U600_9GAMM</name>
<dbReference type="Proteomes" id="UP000093476">
    <property type="component" value="Unassembled WGS sequence"/>
</dbReference>
<dbReference type="AlphaFoldDB" id="A0A1C0U600"/>
<keyword evidence="2" id="KW-1185">Reference proteome</keyword>